<name>A0A0A2GTA5_9FLAO</name>
<evidence type="ECO:0000313" key="1">
    <source>
        <dbReference type="EMBL" id="KGO05738.1"/>
    </source>
</evidence>
<dbReference type="RefSeq" id="WP_035324774.1">
    <property type="nucleotide sequence ID" value="NZ_CP015125.1"/>
</dbReference>
<gene>
    <name evidence="1" type="ORF">NV36_01995</name>
</gene>
<dbReference type="OrthoDB" id="1179861at2"/>
<sequence length="226" mass="26036">MRKKIILSIMVAIGLVSCGEGNKSTPVKVSKELEKSKNAIVAESQIRLEVSDQKNVDTRYVYSDPIGHNLIIENSYPRGGLKYTDPLGKEYIYAVFWTRITNEMNTPFEFKMEFSEDSYDLPSSPDRLFKLFIPSDTLTPEKETLFNYGLDLEKYLNDNFRKQTDLERTINPKDSNGFYVVTLFNKGVNGTLRTGLSIKEEKLIYRINEKTIECGNINLKQLEFKE</sequence>
<comment type="caution">
    <text evidence="1">The sequence shown here is derived from an EMBL/GenBank/DDBJ whole genome shotgun (WGS) entry which is preliminary data.</text>
</comment>
<dbReference type="AlphaFoldDB" id="A0A0A2GTA5"/>
<dbReference type="Proteomes" id="UP000030140">
    <property type="component" value="Unassembled WGS sequence"/>
</dbReference>
<accession>A0A0A2GTA5</accession>
<protein>
    <recommendedName>
        <fullName evidence="3">Lipoprotein</fullName>
    </recommendedName>
</protein>
<keyword evidence="2" id="KW-1185">Reference proteome</keyword>
<organism evidence="1 2">
    <name type="scientific">Dokdonia donghaensis DSW-1</name>
    <dbReference type="NCBI Taxonomy" id="1300343"/>
    <lineage>
        <taxon>Bacteria</taxon>
        <taxon>Pseudomonadati</taxon>
        <taxon>Bacteroidota</taxon>
        <taxon>Flavobacteriia</taxon>
        <taxon>Flavobacteriales</taxon>
        <taxon>Flavobacteriaceae</taxon>
        <taxon>Dokdonia</taxon>
    </lineage>
</organism>
<reference evidence="1 2" key="1">
    <citation type="submission" date="2014-10" db="EMBL/GenBank/DDBJ databases">
        <title>Draft genome sequence of the proteorhodopsin-containing marine bacterium Dokdonia donghaensis.</title>
        <authorList>
            <person name="Gomez-Consarnau L."/>
            <person name="Gonzalez J.M."/>
            <person name="Riedel T."/>
            <person name="Jaenicke S."/>
            <person name="Wagner-Doebler I."/>
            <person name="Fuhrman J.A."/>
        </authorList>
    </citation>
    <scope>NUCLEOTIDE SEQUENCE [LARGE SCALE GENOMIC DNA]</scope>
    <source>
        <strain evidence="1 2">DSW-1</strain>
    </source>
</reference>
<proteinExistence type="predicted"/>
<dbReference type="EMBL" id="JSAQ01000001">
    <property type="protein sequence ID" value="KGO05738.1"/>
    <property type="molecule type" value="Genomic_DNA"/>
</dbReference>
<evidence type="ECO:0008006" key="3">
    <source>
        <dbReference type="Google" id="ProtNLM"/>
    </source>
</evidence>
<dbReference type="PROSITE" id="PS51257">
    <property type="entry name" value="PROKAR_LIPOPROTEIN"/>
    <property type="match status" value="1"/>
</dbReference>
<evidence type="ECO:0000313" key="2">
    <source>
        <dbReference type="Proteomes" id="UP000030140"/>
    </source>
</evidence>